<comment type="similarity">
    <text evidence="1">Belongs to the STIG1 family.</text>
</comment>
<organism evidence="4 5">
    <name type="scientific">Periconia macrospinosa</name>
    <dbReference type="NCBI Taxonomy" id="97972"/>
    <lineage>
        <taxon>Eukaryota</taxon>
        <taxon>Fungi</taxon>
        <taxon>Dikarya</taxon>
        <taxon>Ascomycota</taxon>
        <taxon>Pezizomycotina</taxon>
        <taxon>Dothideomycetes</taxon>
        <taxon>Pleosporomycetidae</taxon>
        <taxon>Pleosporales</taxon>
        <taxon>Massarineae</taxon>
        <taxon>Periconiaceae</taxon>
        <taxon>Periconia</taxon>
    </lineage>
</organism>
<evidence type="ECO:0000256" key="1">
    <source>
        <dbReference type="ARBA" id="ARBA00006010"/>
    </source>
</evidence>
<evidence type="ECO:0000256" key="2">
    <source>
        <dbReference type="ARBA" id="ARBA00022729"/>
    </source>
</evidence>
<reference evidence="4 5" key="1">
    <citation type="journal article" date="2018" name="Sci. Rep.">
        <title>Comparative genomics provides insights into the lifestyle and reveals functional heterogeneity of dark septate endophytic fungi.</title>
        <authorList>
            <person name="Knapp D.G."/>
            <person name="Nemeth J.B."/>
            <person name="Barry K."/>
            <person name="Hainaut M."/>
            <person name="Henrissat B."/>
            <person name="Johnson J."/>
            <person name="Kuo A."/>
            <person name="Lim J.H.P."/>
            <person name="Lipzen A."/>
            <person name="Nolan M."/>
            <person name="Ohm R.A."/>
            <person name="Tamas L."/>
            <person name="Grigoriev I.V."/>
            <person name="Spatafora J.W."/>
            <person name="Nagy L.G."/>
            <person name="Kovacs G.M."/>
        </authorList>
    </citation>
    <scope>NUCLEOTIDE SEQUENCE [LARGE SCALE GENOMIC DNA]</scope>
    <source>
        <strain evidence="4 5">DSE2036</strain>
    </source>
</reference>
<evidence type="ECO:0008006" key="6">
    <source>
        <dbReference type="Google" id="ProtNLM"/>
    </source>
</evidence>
<protein>
    <recommendedName>
        <fullName evidence="6">Carbohydrate-binding module family 18 protein</fullName>
    </recommendedName>
</protein>
<feature type="signal peptide" evidence="3">
    <location>
        <begin position="1"/>
        <end position="18"/>
    </location>
</feature>
<keyword evidence="2 3" id="KW-0732">Signal</keyword>
<accession>A0A2V1D062</accession>
<keyword evidence="5" id="KW-1185">Reference proteome</keyword>
<dbReference type="Proteomes" id="UP000244855">
    <property type="component" value="Unassembled WGS sequence"/>
</dbReference>
<feature type="chain" id="PRO_5015922563" description="Carbohydrate-binding module family 18 protein" evidence="3">
    <location>
        <begin position="19"/>
        <end position="57"/>
    </location>
</feature>
<dbReference type="Pfam" id="PF04885">
    <property type="entry name" value="Stig1"/>
    <property type="match status" value="1"/>
</dbReference>
<proteinExistence type="inferred from homology"/>
<evidence type="ECO:0000313" key="4">
    <source>
        <dbReference type="EMBL" id="PVH91420.1"/>
    </source>
</evidence>
<evidence type="ECO:0000256" key="3">
    <source>
        <dbReference type="SAM" id="SignalP"/>
    </source>
</evidence>
<gene>
    <name evidence="4" type="ORF">DM02DRAFT_620544</name>
</gene>
<sequence length="57" mass="6194">MTKIFKLVLITLAGTCKHDEKCCNGKPTKCWADDDNNCGDCGKKCTGGKHCNKGECK</sequence>
<dbReference type="EMBL" id="KZ805869">
    <property type="protein sequence ID" value="PVH91420.1"/>
    <property type="molecule type" value="Genomic_DNA"/>
</dbReference>
<evidence type="ECO:0000313" key="5">
    <source>
        <dbReference type="Proteomes" id="UP000244855"/>
    </source>
</evidence>
<name>A0A2V1D062_9PLEO</name>
<dbReference type="AlphaFoldDB" id="A0A2V1D062"/>
<dbReference type="InterPro" id="IPR006969">
    <property type="entry name" value="Stig-like"/>
</dbReference>